<dbReference type="AlphaFoldDB" id="A0A428N7U9"/>
<dbReference type="Pfam" id="PF01966">
    <property type="entry name" value="HD"/>
    <property type="match status" value="1"/>
</dbReference>
<dbReference type="PANTHER" id="PTHR35795">
    <property type="entry name" value="SLR1885 PROTEIN"/>
    <property type="match status" value="1"/>
</dbReference>
<evidence type="ECO:0000259" key="7">
    <source>
        <dbReference type="PROSITE" id="PS51831"/>
    </source>
</evidence>
<dbReference type="NCBIfam" id="TIGR00488">
    <property type="entry name" value="bis(5'-nucleosyl)-tetraphosphatase (symmetrical) YqeK"/>
    <property type="match status" value="1"/>
</dbReference>
<accession>A0A428N7U9</accession>
<proteinExistence type="predicted"/>
<keyword evidence="4" id="KW-0378">Hydrolase</keyword>
<sequence>MDRKKALELVKPHLTEHRYVHTLGVRDSALKLAEREDVDYEKVELAAIFHDYAKFRPKQEMRQIITDQNWDKKFITYGDELLHAPAGSYLVEKEMGISDEEILSAIYWHTTGKVNMNAMEKVLFLADYIEPNRKFPGVEETREEAKRSIDGAIIMALRNTITFLMKKNQPVFPETLSTYNDMIFKKKKMEDDESNGR</sequence>
<evidence type="ECO:0000256" key="3">
    <source>
        <dbReference type="ARBA" id="ARBA00022741"/>
    </source>
</evidence>
<dbReference type="PANTHER" id="PTHR35795:SF1">
    <property type="entry name" value="BIS(5'-NUCLEOSYL)-TETRAPHOSPHATASE, SYMMETRICAL"/>
    <property type="match status" value="1"/>
</dbReference>
<name>A0A428N7U9_9BACI</name>
<dbReference type="InterPro" id="IPR051094">
    <property type="entry name" value="Diverse_Catalytic_Enzymes"/>
</dbReference>
<evidence type="ECO:0000313" key="9">
    <source>
        <dbReference type="Proteomes" id="UP000275076"/>
    </source>
</evidence>
<keyword evidence="9" id="KW-1185">Reference proteome</keyword>
<organism evidence="8 9">
    <name type="scientific">Salibacterium salarium</name>
    <dbReference type="NCBI Taxonomy" id="284579"/>
    <lineage>
        <taxon>Bacteria</taxon>
        <taxon>Bacillati</taxon>
        <taxon>Bacillota</taxon>
        <taxon>Bacilli</taxon>
        <taxon>Bacillales</taxon>
        <taxon>Bacillaceae</taxon>
    </lineage>
</organism>
<evidence type="ECO:0000313" key="8">
    <source>
        <dbReference type="EMBL" id="RSL34455.1"/>
    </source>
</evidence>
<keyword evidence="3" id="KW-0547">Nucleotide-binding</keyword>
<comment type="catalytic activity">
    <reaction evidence="6">
        <text>P(1),P(4)-bis(5'-adenosyl) tetraphosphate + H2O = 2 ADP + 2 H(+)</text>
        <dbReference type="Rhea" id="RHEA:24252"/>
        <dbReference type="ChEBI" id="CHEBI:15377"/>
        <dbReference type="ChEBI" id="CHEBI:15378"/>
        <dbReference type="ChEBI" id="CHEBI:58141"/>
        <dbReference type="ChEBI" id="CHEBI:456216"/>
        <dbReference type="EC" id="3.6.1.41"/>
    </reaction>
</comment>
<dbReference type="GO" id="GO:0046872">
    <property type="term" value="F:metal ion binding"/>
    <property type="evidence" value="ECO:0007669"/>
    <property type="project" value="UniProtKB-KW"/>
</dbReference>
<evidence type="ECO:0000256" key="5">
    <source>
        <dbReference type="ARBA" id="ARBA00023004"/>
    </source>
</evidence>
<evidence type="ECO:0000256" key="6">
    <source>
        <dbReference type="ARBA" id="ARBA00049417"/>
    </source>
</evidence>
<dbReference type="OrthoDB" id="9782134at2"/>
<dbReference type="PROSITE" id="PS51831">
    <property type="entry name" value="HD"/>
    <property type="match status" value="1"/>
</dbReference>
<gene>
    <name evidence="8" type="ORF">D7Z54_04685</name>
</gene>
<dbReference type="GO" id="GO:0008803">
    <property type="term" value="F:bis(5'-nucleosyl)-tetraphosphatase (symmetrical) activity"/>
    <property type="evidence" value="ECO:0007669"/>
    <property type="project" value="UniProtKB-EC"/>
</dbReference>
<evidence type="ECO:0000256" key="1">
    <source>
        <dbReference type="ARBA" id="ARBA00012506"/>
    </source>
</evidence>
<dbReference type="GO" id="GO:0000166">
    <property type="term" value="F:nucleotide binding"/>
    <property type="evidence" value="ECO:0007669"/>
    <property type="project" value="UniProtKB-KW"/>
</dbReference>
<dbReference type="CDD" id="cd00077">
    <property type="entry name" value="HDc"/>
    <property type="match status" value="1"/>
</dbReference>
<keyword evidence="2" id="KW-0479">Metal-binding</keyword>
<dbReference type="InterPro" id="IPR006674">
    <property type="entry name" value="HD_domain"/>
</dbReference>
<dbReference type="Gene3D" id="1.10.3210.10">
    <property type="entry name" value="Hypothetical protein af1432"/>
    <property type="match status" value="1"/>
</dbReference>
<evidence type="ECO:0000256" key="4">
    <source>
        <dbReference type="ARBA" id="ARBA00022801"/>
    </source>
</evidence>
<dbReference type="RefSeq" id="WP_125554687.1">
    <property type="nucleotide sequence ID" value="NZ_RBVX01000003.1"/>
</dbReference>
<dbReference type="InterPro" id="IPR005249">
    <property type="entry name" value="YqeK"/>
</dbReference>
<feature type="domain" description="HD" evidence="7">
    <location>
        <begin position="18"/>
        <end position="132"/>
    </location>
</feature>
<dbReference type="EC" id="3.6.1.41" evidence="1"/>
<reference evidence="8 9" key="1">
    <citation type="submission" date="2018-10" db="EMBL/GenBank/DDBJ databases">
        <title>Draft genome sequence of Bacillus salarius IM0101, isolated from a hypersaline soil in Inner Mongolia, China.</title>
        <authorList>
            <person name="Yamprayoonswat W."/>
            <person name="Boonvisut S."/>
            <person name="Jumpathong W."/>
            <person name="Sittihan S."/>
            <person name="Ruangsuj P."/>
            <person name="Wanthongcharoen S."/>
            <person name="Thongpramul N."/>
            <person name="Pimmason S."/>
            <person name="Yu B."/>
            <person name="Yasawong M."/>
        </authorList>
    </citation>
    <scope>NUCLEOTIDE SEQUENCE [LARGE SCALE GENOMIC DNA]</scope>
    <source>
        <strain evidence="8 9">IM0101</strain>
    </source>
</reference>
<dbReference type="SMART" id="SM00471">
    <property type="entry name" value="HDc"/>
    <property type="match status" value="1"/>
</dbReference>
<dbReference type="EMBL" id="RBVX01000003">
    <property type="protein sequence ID" value="RSL34455.1"/>
    <property type="molecule type" value="Genomic_DNA"/>
</dbReference>
<comment type="caution">
    <text evidence="8">The sequence shown here is derived from an EMBL/GenBank/DDBJ whole genome shotgun (WGS) entry which is preliminary data.</text>
</comment>
<dbReference type="InterPro" id="IPR003607">
    <property type="entry name" value="HD/PDEase_dom"/>
</dbReference>
<keyword evidence="5" id="KW-0408">Iron</keyword>
<evidence type="ECO:0000256" key="2">
    <source>
        <dbReference type="ARBA" id="ARBA00022723"/>
    </source>
</evidence>
<dbReference type="SUPFAM" id="SSF109604">
    <property type="entry name" value="HD-domain/PDEase-like"/>
    <property type="match status" value="1"/>
</dbReference>
<dbReference type="Proteomes" id="UP000275076">
    <property type="component" value="Unassembled WGS sequence"/>
</dbReference>
<protein>
    <recommendedName>
        <fullName evidence="1">bis(5'-nucleosyl)-tetraphosphatase (symmetrical)</fullName>
        <ecNumber evidence="1">3.6.1.41</ecNumber>
    </recommendedName>
</protein>